<dbReference type="Proteomes" id="UP000252519">
    <property type="component" value="Unassembled WGS sequence"/>
</dbReference>
<protein>
    <submittedName>
        <fullName evidence="2">Uncharacterized protein</fullName>
    </submittedName>
</protein>
<keyword evidence="1" id="KW-0812">Transmembrane</keyword>
<organism evidence="2 3">
    <name type="scientific">Ancylostoma caninum</name>
    <name type="common">Dog hookworm</name>
    <dbReference type="NCBI Taxonomy" id="29170"/>
    <lineage>
        <taxon>Eukaryota</taxon>
        <taxon>Metazoa</taxon>
        <taxon>Ecdysozoa</taxon>
        <taxon>Nematoda</taxon>
        <taxon>Chromadorea</taxon>
        <taxon>Rhabditida</taxon>
        <taxon>Rhabditina</taxon>
        <taxon>Rhabditomorpha</taxon>
        <taxon>Strongyloidea</taxon>
        <taxon>Ancylostomatidae</taxon>
        <taxon>Ancylostomatinae</taxon>
        <taxon>Ancylostoma</taxon>
    </lineage>
</organism>
<feature type="transmembrane region" description="Helical" evidence="1">
    <location>
        <begin position="24"/>
        <end position="45"/>
    </location>
</feature>
<dbReference type="InterPro" id="IPR037272">
    <property type="entry name" value="SNS_sf"/>
</dbReference>
<sequence>MRSLKLGQGGLVFLGSQNGFHNNLILDCLLITLVMIFVPFFYSLFHVIAIDSYILEIVEGDPNKLSSLSEHCHFSF</sequence>
<keyword evidence="1" id="KW-1133">Transmembrane helix</keyword>
<comment type="caution">
    <text evidence="2">The sequence shown here is derived from an EMBL/GenBank/DDBJ whole genome shotgun (WGS) entry which is preliminary data.</text>
</comment>
<name>A0A368GQ71_ANCCA</name>
<gene>
    <name evidence="2" type="ORF">ANCCAN_07381</name>
</gene>
<keyword evidence="3" id="KW-1185">Reference proteome</keyword>
<reference evidence="2 3" key="1">
    <citation type="submission" date="2014-10" db="EMBL/GenBank/DDBJ databases">
        <title>Draft genome of the hookworm Ancylostoma caninum.</title>
        <authorList>
            <person name="Mitreva M."/>
        </authorList>
    </citation>
    <scope>NUCLEOTIDE SEQUENCE [LARGE SCALE GENOMIC DNA]</scope>
    <source>
        <strain evidence="2 3">Baltimore</strain>
    </source>
</reference>
<evidence type="ECO:0000256" key="1">
    <source>
        <dbReference type="SAM" id="Phobius"/>
    </source>
</evidence>
<evidence type="ECO:0000313" key="3">
    <source>
        <dbReference type="Proteomes" id="UP000252519"/>
    </source>
</evidence>
<accession>A0A368GQ71</accession>
<dbReference type="AlphaFoldDB" id="A0A368GQ71"/>
<proteinExistence type="predicted"/>
<evidence type="ECO:0000313" key="2">
    <source>
        <dbReference type="EMBL" id="RCN46522.1"/>
    </source>
</evidence>
<dbReference type="EMBL" id="JOJR01000077">
    <property type="protein sequence ID" value="RCN46522.1"/>
    <property type="molecule type" value="Genomic_DNA"/>
</dbReference>
<dbReference type="SUPFAM" id="SSF161070">
    <property type="entry name" value="SNF-like"/>
    <property type="match status" value="1"/>
</dbReference>
<keyword evidence="1" id="KW-0472">Membrane</keyword>
<dbReference type="OrthoDB" id="6581954at2759"/>